<proteinExistence type="predicted"/>
<accession>A0A7S1AZW3</accession>
<dbReference type="AlphaFoldDB" id="A0A7S1AZW3"/>
<gene>
    <name evidence="1" type="ORF">NSCI0253_LOCUS44912</name>
</gene>
<dbReference type="EMBL" id="HBFQ01063465">
    <property type="protein sequence ID" value="CAD8870555.1"/>
    <property type="molecule type" value="Transcribed_RNA"/>
</dbReference>
<name>A0A7S1AZW3_NOCSC</name>
<evidence type="ECO:0000313" key="1">
    <source>
        <dbReference type="EMBL" id="CAD8870555.1"/>
    </source>
</evidence>
<organism evidence="1">
    <name type="scientific">Noctiluca scintillans</name>
    <name type="common">Sea sparkle</name>
    <name type="synonym">Red tide dinoflagellate</name>
    <dbReference type="NCBI Taxonomy" id="2966"/>
    <lineage>
        <taxon>Eukaryota</taxon>
        <taxon>Sar</taxon>
        <taxon>Alveolata</taxon>
        <taxon>Dinophyceae</taxon>
        <taxon>Noctilucales</taxon>
        <taxon>Noctilucaceae</taxon>
        <taxon>Noctiluca</taxon>
    </lineage>
</organism>
<sequence length="399" mass="44090">MATPQLVERVKSAQRQSSVWKEAWHRYCDAVPSPGQTVATRDPAKHQLDFVTRFVAMMEVVAPLVVGQPVIGGLPRSIVSTTRLAGKGGNLGPRVVQAGTAPAQLVERVKEVQKLSQEHRQLWHQYCDIEGGGVRDPSRHNAEYLEQFFSQVPLEFQSQPLAVATEEIVQQVKNLQRSHAEYKDAWHTYCDTEGNFVRDPAAHSDAFLTEFLSRCGAEVAQVFSPTVNGGTAMQPIGALSGGDTDAWSSSPLVEQVKHYQKTSAEHMERWRMFCDTEGEGVRDPAKHDGAFLERFLGECGAIQVDVASADPAPQELVDQVKRLQKTSQQLKLEWHRYCDTEGDRVRDPARHSAAFLEAFLSFAAPFAAFGGVKRQIESVEDGSGLPGVGGTSFKHRRLV</sequence>
<protein>
    <submittedName>
        <fullName evidence="1">Uncharacterized protein</fullName>
    </submittedName>
</protein>
<reference evidence="1" key="1">
    <citation type="submission" date="2021-01" db="EMBL/GenBank/DDBJ databases">
        <authorList>
            <person name="Corre E."/>
            <person name="Pelletier E."/>
            <person name="Niang G."/>
            <person name="Scheremetjew M."/>
            <person name="Finn R."/>
            <person name="Kale V."/>
            <person name="Holt S."/>
            <person name="Cochrane G."/>
            <person name="Meng A."/>
            <person name="Brown T."/>
            <person name="Cohen L."/>
        </authorList>
    </citation>
    <scope>NUCLEOTIDE SEQUENCE</scope>
</reference>